<dbReference type="AlphaFoldDB" id="A0AAU7ZK53"/>
<dbReference type="InterPro" id="IPR012338">
    <property type="entry name" value="Beta-lactam/transpept-like"/>
</dbReference>
<dbReference type="PANTHER" id="PTHR22935">
    <property type="entry name" value="PENICILLIN-BINDING PROTEIN"/>
    <property type="match status" value="1"/>
</dbReference>
<keyword evidence="3" id="KW-0378">Hydrolase</keyword>
<dbReference type="KEGG" id="tpsc:RBB77_13310"/>
<dbReference type="InterPro" id="IPR001466">
    <property type="entry name" value="Beta-lactam-related"/>
</dbReference>
<comment type="similarity">
    <text evidence="1">Belongs to the beta-lactamase family.</text>
</comment>
<dbReference type="RefSeq" id="WP_353062276.1">
    <property type="nucleotide sequence ID" value="NZ_CP132942.1"/>
</dbReference>
<protein>
    <submittedName>
        <fullName evidence="3">Serine hydrolase domain-containing protein</fullName>
        <ecNumber evidence="3">3.1.1.103</ecNumber>
    </submittedName>
</protein>
<dbReference type="SUPFAM" id="SSF56601">
    <property type="entry name" value="beta-lactamase/transpeptidase-like"/>
    <property type="match status" value="1"/>
</dbReference>
<feature type="domain" description="Beta-lactamase-related" evidence="2">
    <location>
        <begin position="17"/>
        <end position="330"/>
    </location>
</feature>
<proteinExistence type="inferred from homology"/>
<evidence type="ECO:0000259" key="2">
    <source>
        <dbReference type="Pfam" id="PF00144"/>
    </source>
</evidence>
<organism evidence="3">
    <name type="scientific">Tunturiibacter psychrotolerans</name>
    <dbReference type="NCBI Taxonomy" id="3069686"/>
    <lineage>
        <taxon>Bacteria</taxon>
        <taxon>Pseudomonadati</taxon>
        <taxon>Acidobacteriota</taxon>
        <taxon>Terriglobia</taxon>
        <taxon>Terriglobales</taxon>
        <taxon>Acidobacteriaceae</taxon>
        <taxon>Tunturiibacter</taxon>
    </lineage>
</organism>
<name>A0AAU7ZK53_9BACT</name>
<sequence length="479" mass="50894">MSSVPAHARPSFEPVRNLILRAIAQGKATGVAVAVAHGGSIVWEQGFGWANREARLKATAHTPFTLASITKPFTATTLMALVAEGKLSLDDSANKYLTNSRIQGTNGNADTATVRLLGAHVSGLPTMYEGYDRGEANLALDADALISNYGRLAYSPRSCYEYSNIGFAALAVVASNLTGTDFGALMTQRVLTPLGLHDSFFNTSVARLRTGAARYDSLGNLIPYYTTSTPASGELYASAHDLARFAMFNMKNHVPGQAPFLDDHCVDELHKPVFVGPSGVATTFGWFTGHLKSGIPVIFKIGGQPGVATGLYMLPSENLACMVLTNRSDGRELCSEVCNQVLAGYLPEWQQPEETSGPPTSPFVVRPSFGGHWRGTLANDGAKMQAELNIDSSDLATLSLGDKPAARITGMQSEGVALTGVSVGLIDSPDSLRTGAKTLKIKLLPQEGKLVGRVIAVAGDPNVKNVMLPYVLTLNQIPR</sequence>
<dbReference type="Gene3D" id="3.40.710.10">
    <property type="entry name" value="DD-peptidase/beta-lactamase superfamily"/>
    <property type="match status" value="1"/>
</dbReference>
<accession>A0AAU7ZK53</accession>
<reference evidence="3" key="2">
    <citation type="journal article" date="2024" name="Environ. Microbiol.">
        <title>Genome analysis and description of Tunturibacter gen. nov. expands the diversity of Terriglobia in tundra soils.</title>
        <authorList>
            <person name="Messyasz A."/>
            <person name="Mannisto M.K."/>
            <person name="Kerkhof L.J."/>
            <person name="Haggblom M.M."/>
        </authorList>
    </citation>
    <scope>NUCLEOTIDE SEQUENCE</scope>
    <source>
        <strain evidence="3">X5P6</strain>
    </source>
</reference>
<evidence type="ECO:0000313" key="3">
    <source>
        <dbReference type="EMBL" id="XCB31432.1"/>
    </source>
</evidence>
<dbReference type="PANTHER" id="PTHR22935:SF95">
    <property type="entry name" value="BETA-LACTAMASE-LIKE 1-RELATED"/>
    <property type="match status" value="1"/>
</dbReference>
<reference evidence="3" key="1">
    <citation type="submission" date="2023-08" db="EMBL/GenBank/DDBJ databases">
        <authorList>
            <person name="Messyasz A."/>
            <person name="Mannisto M.K."/>
            <person name="Kerkhof L.J."/>
            <person name="Haggblom M."/>
        </authorList>
    </citation>
    <scope>NUCLEOTIDE SEQUENCE</scope>
    <source>
        <strain evidence="3">X5P6</strain>
    </source>
</reference>
<dbReference type="EMBL" id="CP132942">
    <property type="protein sequence ID" value="XCB31432.1"/>
    <property type="molecule type" value="Genomic_DNA"/>
</dbReference>
<evidence type="ECO:0000256" key="1">
    <source>
        <dbReference type="ARBA" id="ARBA00038473"/>
    </source>
</evidence>
<dbReference type="Pfam" id="PF00144">
    <property type="entry name" value="Beta-lactamase"/>
    <property type="match status" value="1"/>
</dbReference>
<dbReference type="GO" id="GO:0016787">
    <property type="term" value="F:hydrolase activity"/>
    <property type="evidence" value="ECO:0007669"/>
    <property type="project" value="UniProtKB-KW"/>
</dbReference>
<dbReference type="InterPro" id="IPR051478">
    <property type="entry name" value="Beta-lactamase-like_AB/R"/>
</dbReference>
<dbReference type="EC" id="3.1.1.103" evidence="3"/>
<gene>
    <name evidence="3" type="ORF">RBB77_13310</name>
</gene>